<dbReference type="OrthoDB" id="5292387at2"/>
<comment type="similarity">
    <text evidence="1">Belongs to the LysR transcriptional regulatory family.</text>
</comment>
<evidence type="ECO:0000256" key="2">
    <source>
        <dbReference type="ARBA" id="ARBA00023015"/>
    </source>
</evidence>
<dbReference type="SUPFAM" id="SSF53850">
    <property type="entry name" value="Periplasmic binding protein-like II"/>
    <property type="match status" value="1"/>
</dbReference>
<dbReference type="FunFam" id="1.10.10.10:FF:000001">
    <property type="entry name" value="LysR family transcriptional regulator"/>
    <property type="match status" value="1"/>
</dbReference>
<dbReference type="Gene3D" id="3.40.190.10">
    <property type="entry name" value="Periplasmic binding protein-like II"/>
    <property type="match status" value="2"/>
</dbReference>
<gene>
    <name evidence="6" type="ORF">FB547_11257</name>
</gene>
<dbReference type="PANTHER" id="PTHR30346">
    <property type="entry name" value="TRANSCRIPTIONAL DUAL REGULATOR HCAR-RELATED"/>
    <property type="match status" value="1"/>
</dbReference>
<comment type="caution">
    <text evidence="6">The sequence shown here is derived from an EMBL/GenBank/DDBJ whole genome shotgun (WGS) entry which is preliminary data.</text>
</comment>
<evidence type="ECO:0000313" key="6">
    <source>
        <dbReference type="EMBL" id="TWD76421.1"/>
    </source>
</evidence>
<dbReference type="InterPro" id="IPR005119">
    <property type="entry name" value="LysR_subst-bd"/>
</dbReference>
<dbReference type="PANTHER" id="PTHR30346:SF0">
    <property type="entry name" value="HCA OPERON TRANSCRIPTIONAL ACTIVATOR HCAR"/>
    <property type="match status" value="1"/>
</dbReference>
<evidence type="ECO:0000256" key="3">
    <source>
        <dbReference type="ARBA" id="ARBA00023125"/>
    </source>
</evidence>
<dbReference type="Proteomes" id="UP000319722">
    <property type="component" value="Unassembled WGS sequence"/>
</dbReference>
<accession>A0A561BBX7</accession>
<keyword evidence="2" id="KW-0805">Transcription regulation</keyword>
<dbReference type="EMBL" id="VIVL01000012">
    <property type="protein sequence ID" value="TWD76421.1"/>
    <property type="molecule type" value="Genomic_DNA"/>
</dbReference>
<proteinExistence type="inferred from homology"/>
<dbReference type="Gene3D" id="1.10.10.10">
    <property type="entry name" value="Winged helix-like DNA-binding domain superfamily/Winged helix DNA-binding domain"/>
    <property type="match status" value="1"/>
</dbReference>
<organism evidence="6 7">
    <name type="scientific">Variovorax beijingensis</name>
    <dbReference type="NCBI Taxonomy" id="2496117"/>
    <lineage>
        <taxon>Bacteria</taxon>
        <taxon>Pseudomonadati</taxon>
        <taxon>Pseudomonadota</taxon>
        <taxon>Betaproteobacteria</taxon>
        <taxon>Burkholderiales</taxon>
        <taxon>Comamonadaceae</taxon>
        <taxon>Variovorax</taxon>
    </lineage>
</organism>
<dbReference type="RefSeq" id="WP_145746784.1">
    <property type="nucleotide sequence ID" value="NZ_VIVL01000012.1"/>
</dbReference>
<evidence type="ECO:0000256" key="4">
    <source>
        <dbReference type="ARBA" id="ARBA00023163"/>
    </source>
</evidence>
<dbReference type="InterPro" id="IPR036388">
    <property type="entry name" value="WH-like_DNA-bd_sf"/>
</dbReference>
<keyword evidence="3 6" id="KW-0238">DNA-binding</keyword>
<feature type="domain" description="HTH lysR-type" evidence="5">
    <location>
        <begin position="2"/>
        <end position="59"/>
    </location>
</feature>
<sequence length="296" mass="31869">MFQLSQIRCFVIVANELHFGRAAARLHMTQPPLSRQIQQLEAALGVPLLERNQRNVRLTPAGKAFLPEATYLLEASQTAASVARRAASGEAGSISLGYVAGASFVLLPRIVAAARMQLPGLDVVLRDMSTVEQYEALRSGRLDVGIVRAPADHADLRSASVVREPFVAAVPVGHPLAARRRLAMADLHGQDLVMYEPGQGGSMYELLTAAFHAAHVAPRYVQYVRQTYCVMGLVSSGIGIALVQASAAGLRVPGVVARPIALPADTVSEMHLAWRAADENGNPAVERFRQLVLRSR</sequence>
<evidence type="ECO:0000256" key="1">
    <source>
        <dbReference type="ARBA" id="ARBA00009437"/>
    </source>
</evidence>
<dbReference type="PROSITE" id="PS50931">
    <property type="entry name" value="HTH_LYSR"/>
    <property type="match status" value="1"/>
</dbReference>
<dbReference type="AlphaFoldDB" id="A0A561BBX7"/>
<dbReference type="Pfam" id="PF00126">
    <property type="entry name" value="HTH_1"/>
    <property type="match status" value="1"/>
</dbReference>
<name>A0A561BBX7_9BURK</name>
<dbReference type="Pfam" id="PF03466">
    <property type="entry name" value="LysR_substrate"/>
    <property type="match status" value="1"/>
</dbReference>
<dbReference type="GO" id="GO:0003677">
    <property type="term" value="F:DNA binding"/>
    <property type="evidence" value="ECO:0007669"/>
    <property type="project" value="UniProtKB-KW"/>
</dbReference>
<dbReference type="InterPro" id="IPR000847">
    <property type="entry name" value="LysR_HTH_N"/>
</dbReference>
<evidence type="ECO:0000259" key="5">
    <source>
        <dbReference type="PROSITE" id="PS50931"/>
    </source>
</evidence>
<dbReference type="GO" id="GO:0003700">
    <property type="term" value="F:DNA-binding transcription factor activity"/>
    <property type="evidence" value="ECO:0007669"/>
    <property type="project" value="InterPro"/>
</dbReference>
<evidence type="ECO:0000313" key="7">
    <source>
        <dbReference type="Proteomes" id="UP000319722"/>
    </source>
</evidence>
<dbReference type="InterPro" id="IPR036390">
    <property type="entry name" value="WH_DNA-bd_sf"/>
</dbReference>
<protein>
    <submittedName>
        <fullName evidence="6">DNA-binding transcriptional LysR family regulator</fullName>
    </submittedName>
</protein>
<dbReference type="PRINTS" id="PR00039">
    <property type="entry name" value="HTHLYSR"/>
</dbReference>
<keyword evidence="4" id="KW-0804">Transcription</keyword>
<dbReference type="GO" id="GO:0032993">
    <property type="term" value="C:protein-DNA complex"/>
    <property type="evidence" value="ECO:0007669"/>
    <property type="project" value="TreeGrafter"/>
</dbReference>
<dbReference type="SUPFAM" id="SSF46785">
    <property type="entry name" value="Winged helix' DNA-binding domain"/>
    <property type="match status" value="1"/>
</dbReference>
<reference evidence="6 7" key="1">
    <citation type="submission" date="2019-06" db="EMBL/GenBank/DDBJ databases">
        <title>Sorghum-associated microbial communities from plants grown in Nebraska, USA.</title>
        <authorList>
            <person name="Schachtman D."/>
        </authorList>
    </citation>
    <scope>NUCLEOTIDE SEQUENCE [LARGE SCALE GENOMIC DNA]</scope>
    <source>
        <strain evidence="6 7">T529</strain>
    </source>
</reference>